<feature type="domain" description="Beta-lactamase-related" evidence="2">
    <location>
        <begin position="63"/>
        <end position="347"/>
    </location>
</feature>
<dbReference type="EMBL" id="CAFBMG010000024">
    <property type="protein sequence ID" value="CAB4894318.1"/>
    <property type="molecule type" value="Genomic_DNA"/>
</dbReference>
<dbReference type="InterPro" id="IPR050789">
    <property type="entry name" value="Diverse_Enzym_Activities"/>
</dbReference>
<dbReference type="SUPFAM" id="SSF56601">
    <property type="entry name" value="beta-lactamase/transpeptidase-like"/>
    <property type="match status" value="1"/>
</dbReference>
<dbReference type="InterPro" id="IPR012338">
    <property type="entry name" value="Beta-lactam/transpept-like"/>
</dbReference>
<dbReference type="PANTHER" id="PTHR43283">
    <property type="entry name" value="BETA-LACTAMASE-RELATED"/>
    <property type="match status" value="1"/>
</dbReference>
<dbReference type="InterPro" id="IPR001466">
    <property type="entry name" value="Beta-lactam-related"/>
</dbReference>
<evidence type="ECO:0000259" key="2">
    <source>
        <dbReference type="Pfam" id="PF00144"/>
    </source>
</evidence>
<dbReference type="AlphaFoldDB" id="A0A6J7FK34"/>
<organism evidence="4">
    <name type="scientific">freshwater metagenome</name>
    <dbReference type="NCBI Taxonomy" id="449393"/>
    <lineage>
        <taxon>unclassified sequences</taxon>
        <taxon>metagenomes</taxon>
        <taxon>ecological metagenomes</taxon>
    </lineage>
</organism>
<evidence type="ECO:0000313" key="3">
    <source>
        <dbReference type="EMBL" id="CAB4751559.1"/>
    </source>
</evidence>
<gene>
    <name evidence="3" type="ORF">UFOPK2766_01689</name>
    <name evidence="4" type="ORF">UFOPK3519_00486</name>
</gene>
<feature type="region of interest" description="Disordered" evidence="1">
    <location>
        <begin position="1"/>
        <end position="42"/>
    </location>
</feature>
<dbReference type="EMBL" id="CAEZYU010000086">
    <property type="protein sequence ID" value="CAB4751559.1"/>
    <property type="molecule type" value="Genomic_DNA"/>
</dbReference>
<name>A0A6J7FK34_9ZZZZ</name>
<dbReference type="Gene3D" id="3.40.710.10">
    <property type="entry name" value="DD-peptidase/beta-lactamase superfamily"/>
    <property type="match status" value="1"/>
</dbReference>
<dbReference type="Pfam" id="PF00144">
    <property type="entry name" value="Beta-lactamase"/>
    <property type="match status" value="1"/>
</dbReference>
<protein>
    <submittedName>
        <fullName evidence="4">Unannotated protein</fullName>
    </submittedName>
</protein>
<accession>A0A6J7FK34</accession>
<feature type="compositionally biased region" description="Polar residues" evidence="1">
    <location>
        <begin position="1"/>
        <end position="12"/>
    </location>
</feature>
<reference evidence="4" key="1">
    <citation type="submission" date="2020-05" db="EMBL/GenBank/DDBJ databases">
        <authorList>
            <person name="Chiriac C."/>
            <person name="Salcher M."/>
            <person name="Ghai R."/>
            <person name="Kavagutti S V."/>
        </authorList>
    </citation>
    <scope>NUCLEOTIDE SEQUENCE</scope>
</reference>
<sequence length="368" mass="40145">MTSSRLSASNSELVELPAQPREARWPGSSWEAGPQLSGSPEHLQGLLDQAFDPSGTPVLGESLACVVVQGGKVVAERYSPEVTDQTPLISWSVGKSITHAAVGILVADGVLDPAERVNAPEWESPGDPRHDITMTDLLEMRSGLHFVEEYVDHQNSDCLEMLFGSGADDVAGYAASQPLEHAIGEVFNYSSGTTNIIARHITQVLGAGEDPIERRRVMNDFLVSRLFGPLGMSTAEPRFDTAGTFVGSSYLFASARDFARFGLLYLRDGVWGDQRILPAGWVDSARTAVSVDPEDGWLYGQHWWVRKNDLDGSATGDIFWANGYEKQIIMCIPSSDTVLVRLGKTTADQRDSFESYWDSVVDACTDEP</sequence>
<evidence type="ECO:0000256" key="1">
    <source>
        <dbReference type="SAM" id="MobiDB-lite"/>
    </source>
</evidence>
<proteinExistence type="predicted"/>
<evidence type="ECO:0000313" key="4">
    <source>
        <dbReference type="EMBL" id="CAB4894318.1"/>
    </source>
</evidence>
<dbReference type="PANTHER" id="PTHR43283:SF7">
    <property type="entry name" value="BETA-LACTAMASE-RELATED DOMAIN-CONTAINING PROTEIN"/>
    <property type="match status" value="1"/>
</dbReference>